<feature type="transmembrane region" description="Helical" evidence="1">
    <location>
        <begin position="96"/>
        <end position="113"/>
    </location>
</feature>
<evidence type="ECO:0000256" key="1">
    <source>
        <dbReference type="SAM" id="Phobius"/>
    </source>
</evidence>
<keyword evidence="1" id="KW-0812">Transmembrane</keyword>
<accession>A0AAV6JRR8</accession>
<protein>
    <submittedName>
        <fullName evidence="2">Uncharacterized protein</fullName>
    </submittedName>
</protein>
<dbReference type="Proteomes" id="UP000823749">
    <property type="component" value="Chromosome 7"/>
</dbReference>
<dbReference type="PANTHER" id="PTHR30566">
    <property type="entry name" value="YNAI-RELATED MECHANOSENSITIVE ION CHANNEL"/>
    <property type="match status" value="1"/>
</dbReference>
<keyword evidence="1" id="KW-0472">Membrane</keyword>
<keyword evidence="1" id="KW-1133">Transmembrane helix</keyword>
<keyword evidence="3" id="KW-1185">Reference proteome</keyword>
<dbReference type="PANTHER" id="PTHR30566:SF5">
    <property type="entry name" value="MECHANOSENSITIVE ION CHANNEL PROTEIN 1, MITOCHONDRIAL-RELATED"/>
    <property type="match status" value="1"/>
</dbReference>
<sequence length="189" mass="20839">MVPVGFTLTAAVVAWLVIPLVLKSYYNESIIGTQVTPSAPFPYEASYWGALEDPLQCLISFFALSLAWKRGTFAHAFAVMVINEADRVNLANLDTLLSNAIFGLGLLALAAAAGFSMLYIVWIILAGELVVLLVGKDNLQNVKYGYYLRTSELVQVGDIVKRFQCQHEGESYFDSIGSEILGVFDWKEM</sequence>
<dbReference type="EMBL" id="JACTNZ010000007">
    <property type="protein sequence ID" value="KAG5541444.1"/>
    <property type="molecule type" value="Genomic_DNA"/>
</dbReference>
<proteinExistence type="predicted"/>
<name>A0AAV6JRR8_9ERIC</name>
<gene>
    <name evidence="2" type="ORF">RHGRI_021312</name>
</gene>
<reference evidence="2" key="1">
    <citation type="submission" date="2020-08" db="EMBL/GenBank/DDBJ databases">
        <title>Plant Genome Project.</title>
        <authorList>
            <person name="Zhang R.-G."/>
        </authorList>
    </citation>
    <scope>NUCLEOTIDE SEQUENCE</scope>
    <source>
        <strain evidence="2">WSP0</strain>
        <tissue evidence="2">Leaf</tissue>
    </source>
</reference>
<comment type="caution">
    <text evidence="2">The sequence shown here is derived from an EMBL/GenBank/DDBJ whole genome shotgun (WGS) entry which is preliminary data.</text>
</comment>
<dbReference type="AlphaFoldDB" id="A0AAV6JRR8"/>
<organism evidence="2 3">
    <name type="scientific">Rhododendron griersonianum</name>
    <dbReference type="NCBI Taxonomy" id="479676"/>
    <lineage>
        <taxon>Eukaryota</taxon>
        <taxon>Viridiplantae</taxon>
        <taxon>Streptophyta</taxon>
        <taxon>Embryophyta</taxon>
        <taxon>Tracheophyta</taxon>
        <taxon>Spermatophyta</taxon>
        <taxon>Magnoliopsida</taxon>
        <taxon>eudicotyledons</taxon>
        <taxon>Gunneridae</taxon>
        <taxon>Pentapetalae</taxon>
        <taxon>asterids</taxon>
        <taxon>Ericales</taxon>
        <taxon>Ericaceae</taxon>
        <taxon>Ericoideae</taxon>
        <taxon>Rhodoreae</taxon>
        <taxon>Rhododendron</taxon>
    </lineage>
</organism>
<evidence type="ECO:0000313" key="3">
    <source>
        <dbReference type="Proteomes" id="UP000823749"/>
    </source>
</evidence>
<evidence type="ECO:0000313" key="2">
    <source>
        <dbReference type="EMBL" id="KAG5541444.1"/>
    </source>
</evidence>
<feature type="transmembrane region" description="Helical" evidence="1">
    <location>
        <begin position="6"/>
        <end position="26"/>
    </location>
</feature>